<evidence type="ECO:0000313" key="2">
    <source>
        <dbReference type="Proteomes" id="UP001189122"/>
    </source>
</evidence>
<dbReference type="Proteomes" id="UP001189122">
    <property type="component" value="Unassembled WGS sequence"/>
</dbReference>
<dbReference type="EMBL" id="CACRZD030000089">
    <property type="protein sequence ID" value="CAA6674212.1"/>
    <property type="molecule type" value="Genomic_DNA"/>
</dbReference>
<protein>
    <submittedName>
        <fullName evidence="1">Uncharacterized protein</fullName>
    </submittedName>
</protein>
<proteinExistence type="predicted"/>
<organism evidence="1 2">
    <name type="scientific">Spirodela intermedia</name>
    <name type="common">Intermediate duckweed</name>
    <dbReference type="NCBI Taxonomy" id="51605"/>
    <lineage>
        <taxon>Eukaryota</taxon>
        <taxon>Viridiplantae</taxon>
        <taxon>Streptophyta</taxon>
        <taxon>Embryophyta</taxon>
        <taxon>Tracheophyta</taxon>
        <taxon>Spermatophyta</taxon>
        <taxon>Magnoliopsida</taxon>
        <taxon>Liliopsida</taxon>
        <taxon>Araceae</taxon>
        <taxon>Lemnoideae</taxon>
        <taxon>Spirodela</taxon>
    </lineage>
</organism>
<reference evidence="2" key="1">
    <citation type="journal article" date="2020" name="Sci. Rep.">
        <title>Chromosome-scale genome assembly for the duckweed Spirodela intermedia, integrating cytogenetic maps, PacBio and Oxford Nanopore libraries.</title>
        <authorList>
            <person name="Hoang P.T.N."/>
            <person name="Fiebig A."/>
            <person name="Novak P."/>
            <person name="Macas J."/>
            <person name="Cao H.X."/>
            <person name="Stepanenko A."/>
            <person name="Chen G."/>
            <person name="Borisjuk N."/>
            <person name="Scholz U."/>
            <person name="Schubert I."/>
        </authorList>
    </citation>
    <scope>NUCLEOTIDE SEQUENCE [LARGE SCALE GENOMIC DNA]</scope>
</reference>
<name>A0ABN7E8N7_SPIIN</name>
<accession>A0ABN7E8N7</accession>
<keyword evidence="2" id="KW-1185">Reference proteome</keyword>
<sequence>MGRRIISDGCHPAERKKTATLRLSGSYHLMERSWMEVGHVWGACQGASSSSLRSKRRLFITSSTLLGVCLLINRRCFTQWIHDPFIANRSTILVAMLCESC</sequence>
<comment type="caution">
    <text evidence="1">The sequence shown here is derived from an EMBL/GenBank/DDBJ whole genome shotgun (WGS) entry which is preliminary data.</text>
</comment>
<gene>
    <name evidence="1" type="ORF">SI7747_UN020570</name>
</gene>
<evidence type="ECO:0000313" key="1">
    <source>
        <dbReference type="EMBL" id="CAA6674212.1"/>
    </source>
</evidence>